<gene>
    <name evidence="5" type="ORF">CJOHNSTONI_LOCUS7222</name>
</gene>
<accession>A0A8J2M812</accession>
<evidence type="ECO:0000313" key="6">
    <source>
        <dbReference type="Proteomes" id="UP000746747"/>
    </source>
</evidence>
<dbReference type="InterPro" id="IPR051962">
    <property type="entry name" value="Cuticlin"/>
</dbReference>
<keyword evidence="2 3" id="KW-0732">Signal</keyword>
<reference evidence="5" key="1">
    <citation type="submission" date="2021-09" db="EMBL/GenBank/DDBJ databases">
        <authorList>
            <consortium name="Pathogen Informatics"/>
        </authorList>
    </citation>
    <scope>NUCLEOTIDE SEQUENCE</scope>
</reference>
<evidence type="ECO:0000256" key="2">
    <source>
        <dbReference type="ARBA" id="ARBA00022729"/>
    </source>
</evidence>
<dbReference type="PROSITE" id="PS51034">
    <property type="entry name" value="ZP_2"/>
    <property type="match status" value="1"/>
</dbReference>
<dbReference type="PANTHER" id="PTHR22907">
    <property type="entry name" value="GH04558P"/>
    <property type="match status" value="1"/>
</dbReference>
<dbReference type="AlphaFoldDB" id="A0A8J2M812"/>
<dbReference type="OrthoDB" id="6139674at2759"/>
<dbReference type="InterPro" id="IPR001507">
    <property type="entry name" value="ZP_dom"/>
</dbReference>
<proteinExistence type="predicted"/>
<evidence type="ECO:0000259" key="4">
    <source>
        <dbReference type="PROSITE" id="PS51034"/>
    </source>
</evidence>
<feature type="signal peptide" evidence="3">
    <location>
        <begin position="1"/>
        <end position="25"/>
    </location>
</feature>
<dbReference type="GO" id="GO:0042302">
    <property type="term" value="F:structural constituent of cuticle"/>
    <property type="evidence" value="ECO:0007669"/>
    <property type="project" value="UniProtKB-KW"/>
</dbReference>
<dbReference type="InterPro" id="IPR056953">
    <property type="entry name" value="CUT_N"/>
</dbReference>
<organism evidence="5 6">
    <name type="scientific">Cercopithifilaria johnstoni</name>
    <dbReference type="NCBI Taxonomy" id="2874296"/>
    <lineage>
        <taxon>Eukaryota</taxon>
        <taxon>Metazoa</taxon>
        <taxon>Ecdysozoa</taxon>
        <taxon>Nematoda</taxon>
        <taxon>Chromadorea</taxon>
        <taxon>Rhabditida</taxon>
        <taxon>Spirurina</taxon>
        <taxon>Spiruromorpha</taxon>
        <taxon>Filarioidea</taxon>
        <taxon>Onchocercidae</taxon>
        <taxon>Cercopithifilaria</taxon>
    </lineage>
</organism>
<evidence type="ECO:0000313" key="5">
    <source>
        <dbReference type="EMBL" id="CAG9537404.1"/>
    </source>
</evidence>
<name>A0A8J2M812_9BILA</name>
<feature type="chain" id="PRO_5035144309" description="ZP domain-containing protein" evidence="3">
    <location>
        <begin position="26"/>
        <end position="160"/>
    </location>
</feature>
<protein>
    <recommendedName>
        <fullName evidence="4">ZP domain-containing protein</fullName>
    </recommendedName>
</protein>
<evidence type="ECO:0000256" key="3">
    <source>
        <dbReference type="SAM" id="SignalP"/>
    </source>
</evidence>
<sequence length="160" mass="18944">MNKNSCKLLLNLACFFCLLIRSVIMQQQNLPLFITLFPQWVWMLERQPVLECFTNGLRLYFQPEAEFNGHVYVRGFFMSENCHLDYTRNPTANPFYFEIFYNGPCDVKCETQEKPQGKKYSIIVIVQHHYLFLTQMDRAYDVNCFYQISDNLAHEVAING</sequence>
<comment type="caution">
    <text evidence="5">The sequence shown here is derived from an EMBL/GenBank/DDBJ whole genome shotgun (WGS) entry which is preliminary data.</text>
</comment>
<keyword evidence="6" id="KW-1185">Reference proteome</keyword>
<dbReference type="Pfam" id="PF25057">
    <property type="entry name" value="CUT_N"/>
    <property type="match status" value="1"/>
</dbReference>
<keyword evidence="1" id="KW-0193">Cuticle</keyword>
<feature type="domain" description="ZP" evidence="4">
    <location>
        <begin position="51"/>
        <end position="160"/>
    </location>
</feature>
<dbReference type="Proteomes" id="UP000746747">
    <property type="component" value="Unassembled WGS sequence"/>
</dbReference>
<dbReference type="PANTHER" id="PTHR22907:SF58">
    <property type="entry name" value="ZP DOMAIN-CONTAINING PROTEIN"/>
    <property type="match status" value="1"/>
</dbReference>
<dbReference type="EMBL" id="CAKAEH010001541">
    <property type="protein sequence ID" value="CAG9537404.1"/>
    <property type="molecule type" value="Genomic_DNA"/>
</dbReference>
<evidence type="ECO:0000256" key="1">
    <source>
        <dbReference type="ARBA" id="ARBA00022460"/>
    </source>
</evidence>